<dbReference type="Proteomes" id="UP001183629">
    <property type="component" value="Unassembled WGS sequence"/>
</dbReference>
<dbReference type="PROSITE" id="PS50943">
    <property type="entry name" value="HTH_CROC1"/>
    <property type="match status" value="1"/>
</dbReference>
<dbReference type="Gene3D" id="1.25.40.10">
    <property type="entry name" value="Tetratricopeptide repeat domain"/>
    <property type="match status" value="1"/>
</dbReference>
<dbReference type="Pfam" id="PF13560">
    <property type="entry name" value="HTH_31"/>
    <property type="match status" value="1"/>
</dbReference>
<dbReference type="InterPro" id="IPR010982">
    <property type="entry name" value="Lambda_DNA-bd_dom_sf"/>
</dbReference>
<keyword evidence="4" id="KW-1185">Reference proteome</keyword>
<protein>
    <submittedName>
        <fullName evidence="3">Transcriptional regulator with XRE-family HTH domain</fullName>
    </submittedName>
</protein>
<name>A0AAE3ZQR1_9ACTN</name>
<organism evidence="3 4">
    <name type="scientific">Catenuloplanes niger</name>
    <dbReference type="NCBI Taxonomy" id="587534"/>
    <lineage>
        <taxon>Bacteria</taxon>
        <taxon>Bacillati</taxon>
        <taxon>Actinomycetota</taxon>
        <taxon>Actinomycetes</taxon>
        <taxon>Micromonosporales</taxon>
        <taxon>Micromonosporaceae</taxon>
        <taxon>Catenuloplanes</taxon>
    </lineage>
</organism>
<dbReference type="Gene3D" id="1.10.260.40">
    <property type="entry name" value="lambda repressor-like DNA-binding domains"/>
    <property type="match status" value="1"/>
</dbReference>
<evidence type="ECO:0000256" key="1">
    <source>
        <dbReference type="SAM" id="MobiDB-lite"/>
    </source>
</evidence>
<dbReference type="SMART" id="SM00530">
    <property type="entry name" value="HTH_XRE"/>
    <property type="match status" value="1"/>
</dbReference>
<gene>
    <name evidence="3" type="ORF">J2S44_003607</name>
</gene>
<dbReference type="RefSeq" id="WP_310415114.1">
    <property type="nucleotide sequence ID" value="NZ_JAVDYC010000001.1"/>
</dbReference>
<accession>A0AAE3ZQR1</accession>
<evidence type="ECO:0000313" key="3">
    <source>
        <dbReference type="EMBL" id="MDR7323357.1"/>
    </source>
</evidence>
<dbReference type="GO" id="GO:0003677">
    <property type="term" value="F:DNA binding"/>
    <property type="evidence" value="ECO:0007669"/>
    <property type="project" value="InterPro"/>
</dbReference>
<dbReference type="InterPro" id="IPR011990">
    <property type="entry name" value="TPR-like_helical_dom_sf"/>
</dbReference>
<dbReference type="AlphaFoldDB" id="A0AAE3ZQR1"/>
<proteinExistence type="predicted"/>
<feature type="region of interest" description="Disordered" evidence="1">
    <location>
        <begin position="405"/>
        <end position="432"/>
    </location>
</feature>
<evidence type="ECO:0000313" key="4">
    <source>
        <dbReference type="Proteomes" id="UP001183629"/>
    </source>
</evidence>
<dbReference type="InterPro" id="IPR001387">
    <property type="entry name" value="Cro/C1-type_HTH"/>
</dbReference>
<feature type="domain" description="HTH cro/C1-type" evidence="2">
    <location>
        <begin position="15"/>
        <end position="68"/>
    </location>
</feature>
<sequence length="432" mass="46213">MGRTVEVDEEWRARLRDLRQARGLSQRDLGRRALSSKTQISDFETGKACPTEETVKLLDDALGAAGELVRLAQTITIPRRQAVQLGLAAMAGGLASSASPHRTGRVGSASVDRLQRRAARLRRLDDLVGGADTYRVYLGEVAATEALLADGSYSDDVGRQLLCLLAEQAQQAGWAAFDAGWQPEAERLYRLSLAAAEQARNTARTAAEKVPAAALAGNALALLAYQLLALRRPASELAIEACRTAGDDVPASVRALLNERCAWALAMAGRGDAAAGHMDIATAAAVAHGPGEPDWSAWVDATEVEIMRGRVWSVLQRPIRAIRALEDALEGMPETHARDKALYTSWLADAYVDAGEPEKAVELAIDALDLADGVASVRPWERIEAVSDRLPAELQAGHDLRERLAATRPAVPSLPAGATRDTPALPGPAEWR</sequence>
<dbReference type="SUPFAM" id="SSF47413">
    <property type="entry name" value="lambda repressor-like DNA-binding domains"/>
    <property type="match status" value="1"/>
</dbReference>
<evidence type="ECO:0000259" key="2">
    <source>
        <dbReference type="PROSITE" id="PS50943"/>
    </source>
</evidence>
<dbReference type="SUPFAM" id="SSF48452">
    <property type="entry name" value="TPR-like"/>
    <property type="match status" value="1"/>
</dbReference>
<comment type="caution">
    <text evidence="3">The sequence shown here is derived from an EMBL/GenBank/DDBJ whole genome shotgun (WGS) entry which is preliminary data.</text>
</comment>
<dbReference type="EMBL" id="JAVDYC010000001">
    <property type="protein sequence ID" value="MDR7323357.1"/>
    <property type="molecule type" value="Genomic_DNA"/>
</dbReference>
<reference evidence="3 4" key="1">
    <citation type="submission" date="2023-07" db="EMBL/GenBank/DDBJ databases">
        <title>Sequencing the genomes of 1000 actinobacteria strains.</title>
        <authorList>
            <person name="Klenk H.-P."/>
        </authorList>
    </citation>
    <scope>NUCLEOTIDE SEQUENCE [LARGE SCALE GENOMIC DNA]</scope>
    <source>
        <strain evidence="3 4">DSM 44711</strain>
    </source>
</reference>
<dbReference type="CDD" id="cd00093">
    <property type="entry name" value="HTH_XRE"/>
    <property type="match status" value="1"/>
</dbReference>